<dbReference type="AlphaFoldDB" id="A0A4R3HS73"/>
<evidence type="ECO:0000256" key="1">
    <source>
        <dbReference type="SAM" id="SignalP"/>
    </source>
</evidence>
<evidence type="ECO:0000313" key="3">
    <source>
        <dbReference type="Proteomes" id="UP000295382"/>
    </source>
</evidence>
<keyword evidence="3" id="KW-1185">Reference proteome</keyword>
<accession>A0A4R3HS73</accession>
<evidence type="ECO:0000313" key="2">
    <source>
        <dbReference type="EMBL" id="TCS32893.1"/>
    </source>
</evidence>
<dbReference type="OrthoDB" id="9256188at2"/>
<comment type="caution">
    <text evidence="2">The sequence shown here is derived from an EMBL/GenBank/DDBJ whole genome shotgun (WGS) entry which is preliminary data.</text>
</comment>
<sequence>MALFIMIAKYLKYLSGALLLLLAVSASADTNQNGGIWADSPVGKCYSSLDDYMVNVFGPDYKDDDNIQIIDATSNSNQYKWVFDKTPGINITRVMLRLEKSQRACAILFIPYASTVREIRKENSTGLPTQFLALDTPPPGFPATEVLYQLDRKTNTYFPQQCTKRSAGKKEKVNCASIFQ</sequence>
<evidence type="ECO:0008006" key="4">
    <source>
        <dbReference type="Google" id="ProtNLM"/>
    </source>
</evidence>
<proteinExistence type="predicted"/>
<name>A0A4R3HS73_PAULE</name>
<dbReference type="Proteomes" id="UP000295382">
    <property type="component" value="Unassembled WGS sequence"/>
</dbReference>
<protein>
    <recommendedName>
        <fullName evidence="4">Lipoprotein</fullName>
    </recommendedName>
</protein>
<dbReference type="EMBL" id="SLZQ01000019">
    <property type="protein sequence ID" value="TCS32893.1"/>
    <property type="molecule type" value="Genomic_DNA"/>
</dbReference>
<feature type="signal peptide" evidence="1">
    <location>
        <begin position="1"/>
        <end position="28"/>
    </location>
</feature>
<organism evidence="2 3">
    <name type="scientific">Paucimonas lemoignei</name>
    <name type="common">Pseudomonas lemoignei</name>
    <dbReference type="NCBI Taxonomy" id="29443"/>
    <lineage>
        <taxon>Bacteria</taxon>
        <taxon>Pseudomonadati</taxon>
        <taxon>Pseudomonadota</taxon>
        <taxon>Betaproteobacteria</taxon>
        <taxon>Burkholderiales</taxon>
        <taxon>Burkholderiaceae</taxon>
        <taxon>Paucimonas</taxon>
    </lineage>
</organism>
<keyword evidence="1" id="KW-0732">Signal</keyword>
<feature type="chain" id="PRO_5020634119" description="Lipoprotein" evidence="1">
    <location>
        <begin position="29"/>
        <end position="180"/>
    </location>
</feature>
<reference evidence="2 3" key="1">
    <citation type="submission" date="2019-03" db="EMBL/GenBank/DDBJ databases">
        <title>Genomic Encyclopedia of Type Strains, Phase IV (KMG-IV): sequencing the most valuable type-strain genomes for metagenomic binning, comparative biology and taxonomic classification.</title>
        <authorList>
            <person name="Goeker M."/>
        </authorList>
    </citation>
    <scope>NUCLEOTIDE SEQUENCE [LARGE SCALE GENOMIC DNA]</scope>
    <source>
        <strain evidence="2 3">DSM 7445</strain>
    </source>
</reference>
<gene>
    <name evidence="2" type="ORF">EDC30_1194</name>
</gene>